<evidence type="ECO:0000313" key="4">
    <source>
        <dbReference type="Proteomes" id="UP000579281"/>
    </source>
</evidence>
<name>A0A841KWL6_9FIRM</name>
<dbReference type="Gene3D" id="3.40.1550.10">
    <property type="entry name" value="CheC-like"/>
    <property type="match status" value="1"/>
</dbReference>
<dbReference type="InterPro" id="IPR028976">
    <property type="entry name" value="CheC-like_sf"/>
</dbReference>
<dbReference type="PANTHER" id="PTHR39452">
    <property type="entry name" value="CHEY-P PHOSPHATASE CHEX"/>
    <property type="match status" value="1"/>
</dbReference>
<dbReference type="EMBL" id="JACHEN010000003">
    <property type="protein sequence ID" value="MBB6214579.1"/>
    <property type="molecule type" value="Genomic_DNA"/>
</dbReference>
<evidence type="ECO:0000256" key="1">
    <source>
        <dbReference type="ARBA" id="ARBA00022500"/>
    </source>
</evidence>
<keyword evidence="4" id="KW-1185">Reference proteome</keyword>
<proteinExistence type="predicted"/>
<comment type="caution">
    <text evidence="3">The sequence shown here is derived from an EMBL/GenBank/DDBJ whole genome shotgun (WGS) entry which is preliminary data.</text>
</comment>
<gene>
    <name evidence="3" type="ORF">HNQ80_000662</name>
</gene>
<dbReference type="InterPro" id="IPR028051">
    <property type="entry name" value="CheX-like_dom"/>
</dbReference>
<organism evidence="3 4">
    <name type="scientific">Anaerosolibacter carboniphilus</name>
    <dbReference type="NCBI Taxonomy" id="1417629"/>
    <lineage>
        <taxon>Bacteria</taxon>
        <taxon>Bacillati</taxon>
        <taxon>Bacillota</taxon>
        <taxon>Clostridia</taxon>
        <taxon>Peptostreptococcales</taxon>
        <taxon>Thermotaleaceae</taxon>
        <taxon>Anaerosolibacter</taxon>
    </lineage>
</organism>
<dbReference type="AlphaFoldDB" id="A0A841KWL6"/>
<accession>A0A841KWL6</accession>
<evidence type="ECO:0000313" key="3">
    <source>
        <dbReference type="EMBL" id="MBB6214579.1"/>
    </source>
</evidence>
<dbReference type="Pfam" id="PF13690">
    <property type="entry name" value="CheX"/>
    <property type="match status" value="1"/>
</dbReference>
<keyword evidence="1" id="KW-0145">Chemotaxis</keyword>
<sequence length="153" mass="16137">MKAEFINPFISASKDILIQMAGISSEMGKIYVKDSPFASQNVAIIIGLTGGIKGQVLINMGESMALKIASNMMGGMPVAALDEIARSAISELGNMILGNAATLLYNLGVTMDITPPTLLVGEKISLSTAQLKTICIPLETEMGTFEIDIAVKE</sequence>
<dbReference type="SUPFAM" id="SSF103039">
    <property type="entry name" value="CheC-like"/>
    <property type="match status" value="1"/>
</dbReference>
<dbReference type="Proteomes" id="UP000579281">
    <property type="component" value="Unassembled WGS sequence"/>
</dbReference>
<evidence type="ECO:0000259" key="2">
    <source>
        <dbReference type="Pfam" id="PF13690"/>
    </source>
</evidence>
<reference evidence="3 4" key="1">
    <citation type="submission" date="2020-08" db="EMBL/GenBank/DDBJ databases">
        <title>Genomic Encyclopedia of Type Strains, Phase IV (KMG-IV): sequencing the most valuable type-strain genomes for metagenomic binning, comparative biology and taxonomic classification.</title>
        <authorList>
            <person name="Goeker M."/>
        </authorList>
    </citation>
    <scope>NUCLEOTIDE SEQUENCE [LARGE SCALE GENOMIC DNA]</scope>
    <source>
        <strain evidence="3 4">DSM 103526</strain>
    </source>
</reference>
<dbReference type="GO" id="GO:0006935">
    <property type="term" value="P:chemotaxis"/>
    <property type="evidence" value="ECO:0007669"/>
    <property type="project" value="UniProtKB-KW"/>
</dbReference>
<dbReference type="CDD" id="cd17906">
    <property type="entry name" value="CheX"/>
    <property type="match status" value="1"/>
</dbReference>
<dbReference type="InterPro" id="IPR038756">
    <property type="entry name" value="CheX-like"/>
</dbReference>
<dbReference type="RefSeq" id="WP_184308153.1">
    <property type="nucleotide sequence ID" value="NZ_JACHEN010000003.1"/>
</dbReference>
<feature type="domain" description="Chemotaxis phosphatase CheX-like" evidence="2">
    <location>
        <begin position="42"/>
        <end position="138"/>
    </location>
</feature>
<protein>
    <submittedName>
        <fullName evidence="3">Chemotaxis protein CheX</fullName>
    </submittedName>
</protein>
<dbReference type="PANTHER" id="PTHR39452:SF1">
    <property type="entry name" value="CHEY-P PHOSPHATASE CHEX"/>
    <property type="match status" value="1"/>
</dbReference>